<keyword evidence="7 10" id="KW-1133">Transmembrane helix</keyword>
<evidence type="ECO:0000256" key="9">
    <source>
        <dbReference type="ARBA" id="ARBA00023136"/>
    </source>
</evidence>
<dbReference type="RefSeq" id="WP_344294378.1">
    <property type="nucleotide sequence ID" value="NZ_BAAANJ010000004.1"/>
</dbReference>
<keyword evidence="3" id="KW-1003">Cell membrane</keyword>
<evidence type="ECO:0000313" key="11">
    <source>
        <dbReference type="EMBL" id="GAA1805179.1"/>
    </source>
</evidence>
<keyword evidence="12" id="KW-1185">Reference proteome</keyword>
<reference evidence="11 12" key="1">
    <citation type="journal article" date="2019" name="Int. J. Syst. Evol. Microbiol.">
        <title>The Global Catalogue of Microorganisms (GCM) 10K type strain sequencing project: providing services to taxonomists for standard genome sequencing and annotation.</title>
        <authorList>
            <consortium name="The Broad Institute Genomics Platform"/>
            <consortium name="The Broad Institute Genome Sequencing Center for Infectious Disease"/>
            <person name="Wu L."/>
            <person name="Ma J."/>
        </authorList>
    </citation>
    <scope>NUCLEOTIDE SEQUENCE [LARGE SCALE GENOMIC DNA]</scope>
    <source>
        <strain evidence="11 12">JCM 14322</strain>
    </source>
</reference>
<dbReference type="InterPro" id="IPR059112">
    <property type="entry name" value="CysZ/EI24"/>
</dbReference>
<dbReference type="Pfam" id="PF07264">
    <property type="entry name" value="EI24"/>
    <property type="match status" value="1"/>
</dbReference>
<evidence type="ECO:0000256" key="2">
    <source>
        <dbReference type="ARBA" id="ARBA00022448"/>
    </source>
</evidence>
<keyword evidence="8" id="KW-0764">Sulfate transport</keyword>
<accession>A0ABN2M0L5</accession>
<protein>
    <recommendedName>
        <fullName evidence="13">EI24 domain-containing protein</fullName>
    </recommendedName>
</protein>
<evidence type="ECO:0000256" key="1">
    <source>
        <dbReference type="ARBA" id="ARBA00004141"/>
    </source>
</evidence>
<dbReference type="InterPro" id="IPR050480">
    <property type="entry name" value="CysZ-like"/>
</dbReference>
<gene>
    <name evidence="11" type="ORF">GCM10009749_11610</name>
</gene>
<proteinExistence type="predicted"/>
<feature type="transmembrane region" description="Helical" evidence="10">
    <location>
        <begin position="30"/>
        <end position="55"/>
    </location>
</feature>
<evidence type="ECO:0000256" key="5">
    <source>
        <dbReference type="ARBA" id="ARBA00022605"/>
    </source>
</evidence>
<feature type="transmembrane region" description="Helical" evidence="10">
    <location>
        <begin position="75"/>
        <end position="100"/>
    </location>
</feature>
<keyword evidence="6 10" id="KW-0812">Transmembrane</keyword>
<evidence type="ECO:0008006" key="13">
    <source>
        <dbReference type="Google" id="ProtNLM"/>
    </source>
</evidence>
<keyword evidence="9 10" id="KW-0472">Membrane</keyword>
<evidence type="ECO:0000256" key="10">
    <source>
        <dbReference type="SAM" id="Phobius"/>
    </source>
</evidence>
<name>A0ABN2M0L5_9MICO</name>
<feature type="transmembrane region" description="Helical" evidence="10">
    <location>
        <begin position="134"/>
        <end position="154"/>
    </location>
</feature>
<sequence>MIRRFASGVGLLARGFAFWRRRPGAMALGLVPAAIVFAVMAAALIALGINLLGIVEWATPFADGWDEFWAGALRYAIAFVTFTGSVVLAAITFTALTLAVGDPFYERIWRAVELDLGGEVPEQGAGFWRGVADAAGLVALGIVAALGVAVVGFIPLVGGVAAPVLGVIASGWLLARELTTRAFDARGISAADRSALLRGSRAQMLGFGVATQLCFLVPLGAIVTMPAAVAGSTMLARGVLDAAAATAPPRPQP</sequence>
<evidence type="ECO:0000256" key="7">
    <source>
        <dbReference type="ARBA" id="ARBA00022989"/>
    </source>
</evidence>
<keyword evidence="2" id="KW-0813">Transport</keyword>
<evidence type="ECO:0000256" key="3">
    <source>
        <dbReference type="ARBA" id="ARBA00022475"/>
    </source>
</evidence>
<evidence type="ECO:0000256" key="8">
    <source>
        <dbReference type="ARBA" id="ARBA00023032"/>
    </source>
</evidence>
<dbReference type="PANTHER" id="PTHR37468:SF1">
    <property type="entry name" value="SULFATE TRANSPORTER CYSZ"/>
    <property type="match status" value="1"/>
</dbReference>
<evidence type="ECO:0000313" key="12">
    <source>
        <dbReference type="Proteomes" id="UP001500002"/>
    </source>
</evidence>
<evidence type="ECO:0000256" key="4">
    <source>
        <dbReference type="ARBA" id="ARBA00022519"/>
    </source>
</evidence>
<dbReference type="PANTHER" id="PTHR37468">
    <property type="entry name" value="SULFATE TRANSPORTER CYSZ"/>
    <property type="match status" value="1"/>
</dbReference>
<comment type="caution">
    <text evidence="11">The sequence shown here is derived from an EMBL/GenBank/DDBJ whole genome shotgun (WGS) entry which is preliminary data.</text>
</comment>
<dbReference type="Proteomes" id="UP001500002">
    <property type="component" value="Unassembled WGS sequence"/>
</dbReference>
<feature type="transmembrane region" description="Helical" evidence="10">
    <location>
        <begin position="204"/>
        <end position="229"/>
    </location>
</feature>
<keyword evidence="4" id="KW-0997">Cell inner membrane</keyword>
<evidence type="ECO:0000256" key="6">
    <source>
        <dbReference type="ARBA" id="ARBA00022692"/>
    </source>
</evidence>
<keyword evidence="5" id="KW-0028">Amino-acid biosynthesis</keyword>
<feature type="transmembrane region" description="Helical" evidence="10">
    <location>
        <begin position="160"/>
        <end position="183"/>
    </location>
</feature>
<organism evidence="11 12">
    <name type="scientific">Agromyces neolithicus</name>
    <dbReference type="NCBI Taxonomy" id="269420"/>
    <lineage>
        <taxon>Bacteria</taxon>
        <taxon>Bacillati</taxon>
        <taxon>Actinomycetota</taxon>
        <taxon>Actinomycetes</taxon>
        <taxon>Micrococcales</taxon>
        <taxon>Microbacteriaceae</taxon>
        <taxon>Agromyces</taxon>
    </lineage>
</organism>
<comment type="subcellular location">
    <subcellularLocation>
        <location evidence="1">Membrane</location>
        <topology evidence="1">Multi-pass membrane protein</topology>
    </subcellularLocation>
</comment>
<dbReference type="EMBL" id="BAAANJ010000004">
    <property type="protein sequence ID" value="GAA1805179.1"/>
    <property type="molecule type" value="Genomic_DNA"/>
</dbReference>